<organism evidence="2 3">
    <name type="scientific">Acidiferrimicrobium australe</name>
    <dbReference type="NCBI Taxonomy" id="2664430"/>
    <lineage>
        <taxon>Bacteria</taxon>
        <taxon>Bacillati</taxon>
        <taxon>Actinomycetota</taxon>
        <taxon>Acidimicrobiia</taxon>
        <taxon>Acidimicrobiales</taxon>
        <taxon>Acidimicrobiaceae</taxon>
        <taxon>Acidiferrimicrobium</taxon>
    </lineage>
</organism>
<dbReference type="EMBL" id="WJHE01000050">
    <property type="protein sequence ID" value="MST31374.1"/>
    <property type="molecule type" value="Genomic_DNA"/>
</dbReference>
<sequence length="170" mass="18082">MVDHRRHPGRADGGVTLAEVCDHVLVPALTGIGEGWARGELSVAEEHRASAICGRALARWSPAPPGRHRGVAVVCSPTAEGHELPGLMATVVLREQHWRVHHLGVGVPVDAVERLVEVERPDLVVVSVTWSEAVDDGRLLGKLLEAPRRRVLVGRPGQSLGSLSAELAAG</sequence>
<comment type="caution">
    <text evidence="2">The sequence shown here is derived from an EMBL/GenBank/DDBJ whole genome shotgun (WGS) entry which is preliminary data.</text>
</comment>
<dbReference type="InterPro" id="IPR003759">
    <property type="entry name" value="Cbl-bd_cap"/>
</dbReference>
<reference evidence="2 3" key="1">
    <citation type="submission" date="2019-11" db="EMBL/GenBank/DDBJ databases">
        <title>Acidiferrimicrobium australis gen. nov., sp. nov., an acidophilic and obligately heterotrophic, member of the Actinobacteria that catalyses dissimilatory oxido- reduction of iron isolated from metal-rich acidic water in Chile.</title>
        <authorList>
            <person name="Gonzalez D."/>
            <person name="Huber K."/>
            <person name="Hedrich S."/>
            <person name="Rojas-Villalobos C."/>
            <person name="Quatrini R."/>
            <person name="Dinamarca M.A."/>
            <person name="Schwarz A."/>
            <person name="Canales C."/>
            <person name="Nancucheo I."/>
        </authorList>
    </citation>
    <scope>NUCLEOTIDE SEQUENCE [LARGE SCALE GENOMIC DNA]</scope>
    <source>
        <strain evidence="2 3">USS-CCA1</strain>
    </source>
</reference>
<dbReference type="InterPro" id="IPR036724">
    <property type="entry name" value="Cobalamin-bd_sf"/>
</dbReference>
<dbReference type="Gene3D" id="3.40.50.280">
    <property type="entry name" value="Cobalamin-binding domain"/>
    <property type="match status" value="1"/>
</dbReference>
<dbReference type="Pfam" id="PF02607">
    <property type="entry name" value="B12-binding_2"/>
    <property type="match status" value="1"/>
</dbReference>
<dbReference type="InterPro" id="IPR036594">
    <property type="entry name" value="Meth_synthase_dom"/>
</dbReference>
<dbReference type="PROSITE" id="PS51332">
    <property type="entry name" value="B12_BINDING"/>
    <property type="match status" value="1"/>
</dbReference>
<evidence type="ECO:0000259" key="1">
    <source>
        <dbReference type="PROSITE" id="PS51332"/>
    </source>
</evidence>
<accession>A0ABW9QPR9</accession>
<evidence type="ECO:0000313" key="2">
    <source>
        <dbReference type="EMBL" id="MST31374.1"/>
    </source>
</evidence>
<gene>
    <name evidence="2" type="ORF">GHK86_01330</name>
</gene>
<evidence type="ECO:0000313" key="3">
    <source>
        <dbReference type="Proteomes" id="UP000437736"/>
    </source>
</evidence>
<dbReference type="InterPro" id="IPR006158">
    <property type="entry name" value="Cobalamin-bd"/>
</dbReference>
<dbReference type="SUPFAM" id="SSF52242">
    <property type="entry name" value="Cobalamin (vitamin B12)-binding domain"/>
    <property type="match status" value="1"/>
</dbReference>
<dbReference type="Gene3D" id="1.10.1240.10">
    <property type="entry name" value="Methionine synthase domain"/>
    <property type="match status" value="1"/>
</dbReference>
<proteinExistence type="predicted"/>
<name>A0ABW9QPR9_9ACTN</name>
<protein>
    <recommendedName>
        <fullName evidence="1">B12-binding domain-containing protein</fullName>
    </recommendedName>
</protein>
<keyword evidence="3" id="KW-1185">Reference proteome</keyword>
<dbReference type="Proteomes" id="UP000437736">
    <property type="component" value="Unassembled WGS sequence"/>
</dbReference>
<feature type="domain" description="B12-binding" evidence="1">
    <location>
        <begin position="69"/>
        <end position="170"/>
    </location>
</feature>